<evidence type="ECO:0000256" key="2">
    <source>
        <dbReference type="ARBA" id="ARBA00007212"/>
    </source>
</evidence>
<organism evidence="8">
    <name type="scientific">Loa loa</name>
    <name type="common">Eye worm</name>
    <name type="synonym">Filaria loa</name>
    <dbReference type="NCBI Taxonomy" id="7209"/>
    <lineage>
        <taxon>Eukaryota</taxon>
        <taxon>Metazoa</taxon>
        <taxon>Ecdysozoa</taxon>
        <taxon>Nematoda</taxon>
        <taxon>Chromadorea</taxon>
        <taxon>Rhabditida</taxon>
        <taxon>Spirurina</taxon>
        <taxon>Spiruromorpha</taxon>
        <taxon>Filarioidea</taxon>
        <taxon>Onchocercidae</taxon>
        <taxon>Loa</taxon>
    </lineage>
</organism>
<dbReference type="PANTHER" id="PTHR13214">
    <property type="entry name" value="ZINC FINGER PROTEIN 330"/>
    <property type="match status" value="1"/>
</dbReference>
<dbReference type="AlphaFoldDB" id="A0A1S0U0Z7"/>
<evidence type="ECO:0000256" key="3">
    <source>
        <dbReference type="ARBA" id="ARBA00022723"/>
    </source>
</evidence>
<dbReference type="CTD" id="9942497"/>
<protein>
    <submittedName>
        <fullName evidence="8">Uncharacterized protein</fullName>
    </submittedName>
</protein>
<dbReference type="EMBL" id="JH712128">
    <property type="protein sequence ID" value="EFO23393.1"/>
    <property type="molecule type" value="Genomic_DNA"/>
</dbReference>
<keyword evidence="7" id="KW-0539">Nucleus</keyword>
<keyword evidence="6" id="KW-0862">Zinc</keyword>
<evidence type="ECO:0000256" key="7">
    <source>
        <dbReference type="ARBA" id="ARBA00023242"/>
    </source>
</evidence>
<keyword evidence="3" id="KW-0479">Metal-binding</keyword>
<reference evidence="8" key="1">
    <citation type="submission" date="2012-04" db="EMBL/GenBank/DDBJ databases">
        <title>The Genome Sequence of Loa loa.</title>
        <authorList>
            <consortium name="The Broad Institute Genome Sequencing Platform"/>
            <consortium name="Broad Institute Genome Sequencing Center for Infectious Disease"/>
            <person name="Nutman T.B."/>
            <person name="Fink D.L."/>
            <person name="Russ C."/>
            <person name="Young S."/>
            <person name="Zeng Q."/>
            <person name="Gargeya S."/>
            <person name="Alvarado L."/>
            <person name="Berlin A."/>
            <person name="Chapman S.B."/>
            <person name="Chen Z."/>
            <person name="Freedman E."/>
            <person name="Gellesch M."/>
            <person name="Goldberg J."/>
            <person name="Griggs A."/>
            <person name="Gujja S."/>
            <person name="Heilman E.R."/>
            <person name="Heiman D."/>
            <person name="Howarth C."/>
            <person name="Mehta T."/>
            <person name="Neiman D."/>
            <person name="Pearson M."/>
            <person name="Roberts A."/>
            <person name="Saif S."/>
            <person name="Shea T."/>
            <person name="Shenoy N."/>
            <person name="Sisk P."/>
            <person name="Stolte C."/>
            <person name="Sykes S."/>
            <person name="White J."/>
            <person name="Yandava C."/>
            <person name="Haas B."/>
            <person name="Henn M.R."/>
            <person name="Nusbaum C."/>
            <person name="Birren B."/>
        </authorList>
    </citation>
    <scope>NUCLEOTIDE SEQUENCE [LARGE SCALE GENOMIC DNA]</scope>
</reference>
<gene>
    <name evidence="8" type="ORF">LOAG_05094</name>
</gene>
<dbReference type="OrthoDB" id="5849507at2759"/>
<dbReference type="GO" id="GO:0005730">
    <property type="term" value="C:nucleolus"/>
    <property type="evidence" value="ECO:0007669"/>
    <property type="project" value="UniProtKB-SubCell"/>
</dbReference>
<comment type="similarity">
    <text evidence="2">Belongs to the NOA36 family.</text>
</comment>
<dbReference type="RefSeq" id="XP_003140679.1">
    <property type="nucleotide sequence ID" value="XM_003140631.1"/>
</dbReference>
<dbReference type="KEGG" id="loa:LOAG_05094"/>
<dbReference type="GeneID" id="9942497"/>
<evidence type="ECO:0000256" key="4">
    <source>
        <dbReference type="ARBA" id="ARBA00022737"/>
    </source>
</evidence>
<name>A0A1S0U0Z7_LOALO</name>
<dbReference type="GO" id="GO:0008270">
    <property type="term" value="F:zinc ion binding"/>
    <property type="evidence" value="ECO:0007669"/>
    <property type="project" value="UniProtKB-KW"/>
</dbReference>
<dbReference type="InParanoid" id="A0A1S0U0Z7"/>
<dbReference type="Pfam" id="PF06524">
    <property type="entry name" value="NOA36"/>
    <property type="match status" value="1"/>
</dbReference>
<dbReference type="InterPro" id="IPR010531">
    <property type="entry name" value="NOA36"/>
</dbReference>
<dbReference type="PANTHER" id="PTHR13214:SF1">
    <property type="entry name" value="ZINC FINGER PROTEIN 330"/>
    <property type="match status" value="1"/>
</dbReference>
<sequence>MPKKKSGVQKKAEKQREIQKKIRDSIANDITRDSCNGLMACPHSITTFRLFQCDKCFRKQKIRAFCYFCNSLNKAPMCAACGKQKCFMKGGDCVVKHSGKCTVGLLLAVGMTRTSSTSSPVELLGDIFVEIPLRSPNSLCYHR</sequence>
<evidence type="ECO:0000256" key="5">
    <source>
        <dbReference type="ARBA" id="ARBA00022771"/>
    </source>
</evidence>
<keyword evidence="5" id="KW-0863">Zinc-finger</keyword>
<keyword evidence="4" id="KW-0677">Repeat</keyword>
<accession>A0A1S0U0Z7</accession>
<evidence type="ECO:0000256" key="1">
    <source>
        <dbReference type="ARBA" id="ARBA00004604"/>
    </source>
</evidence>
<evidence type="ECO:0000256" key="6">
    <source>
        <dbReference type="ARBA" id="ARBA00022833"/>
    </source>
</evidence>
<proteinExistence type="inferred from homology"/>
<evidence type="ECO:0000313" key="8">
    <source>
        <dbReference type="EMBL" id="EFO23393.1"/>
    </source>
</evidence>
<comment type="subcellular location">
    <subcellularLocation>
        <location evidence="1">Nucleus</location>
        <location evidence="1">Nucleolus</location>
    </subcellularLocation>
</comment>